<reference evidence="2 3" key="1">
    <citation type="submission" date="2016-10" db="EMBL/GenBank/DDBJ databases">
        <authorList>
            <person name="de Groot N.N."/>
        </authorList>
    </citation>
    <scope>NUCLEOTIDE SEQUENCE [LARGE SCALE GENOMIC DNA]</scope>
    <source>
        <strain evidence="2 3">CGMCC 1.11030</strain>
    </source>
</reference>
<name>A0A1I3HLC1_9RHOB</name>
<sequence length="151" mass="16828">MAELKEGDWVLVADAGKALFLVNKGDEVHPHLVVRRKTEHENPADSDQGTDRPGRMPDAGVGQRSALQETDWHELEKDRFADDLADRLYARAHRGDFARIHIAAEPQTLGRLRKAIHKAVAEKVVTELAKDLTNEPLDRLEAKIVAEVEAA</sequence>
<dbReference type="OrthoDB" id="9812459at2"/>
<dbReference type="RefSeq" id="WP_092860424.1">
    <property type="nucleotide sequence ID" value="NZ_FOQH01000006.1"/>
</dbReference>
<dbReference type="AlphaFoldDB" id="A0A1I3HLC1"/>
<dbReference type="Pfam" id="PF18856">
    <property type="entry name" value="baeRF_family12"/>
    <property type="match status" value="1"/>
</dbReference>
<feature type="region of interest" description="Disordered" evidence="1">
    <location>
        <begin position="33"/>
        <end position="68"/>
    </location>
</feature>
<dbReference type="Proteomes" id="UP000199377">
    <property type="component" value="Unassembled WGS sequence"/>
</dbReference>
<feature type="compositionally biased region" description="Basic and acidic residues" evidence="1">
    <location>
        <begin position="33"/>
        <end position="55"/>
    </location>
</feature>
<protein>
    <submittedName>
        <fullName evidence="2">Protein required for attachment to host cells</fullName>
    </submittedName>
</protein>
<proteinExistence type="predicted"/>
<evidence type="ECO:0000313" key="2">
    <source>
        <dbReference type="EMBL" id="SFI36377.1"/>
    </source>
</evidence>
<evidence type="ECO:0000256" key="1">
    <source>
        <dbReference type="SAM" id="MobiDB-lite"/>
    </source>
</evidence>
<evidence type="ECO:0000313" key="3">
    <source>
        <dbReference type="Proteomes" id="UP000199377"/>
    </source>
</evidence>
<dbReference type="EMBL" id="FOQH01000006">
    <property type="protein sequence ID" value="SFI36377.1"/>
    <property type="molecule type" value="Genomic_DNA"/>
</dbReference>
<dbReference type="STRING" id="1114924.SAMN05216258_10654"/>
<gene>
    <name evidence="2" type="ORF">SAMN05216258_10654</name>
</gene>
<dbReference type="InterPro" id="IPR041374">
    <property type="entry name" value="BaeRF_family12"/>
</dbReference>
<keyword evidence="3" id="KW-1185">Reference proteome</keyword>
<organism evidence="2 3">
    <name type="scientific">Albimonas pacifica</name>
    <dbReference type="NCBI Taxonomy" id="1114924"/>
    <lineage>
        <taxon>Bacteria</taxon>
        <taxon>Pseudomonadati</taxon>
        <taxon>Pseudomonadota</taxon>
        <taxon>Alphaproteobacteria</taxon>
        <taxon>Rhodobacterales</taxon>
        <taxon>Paracoccaceae</taxon>
        <taxon>Albimonas</taxon>
    </lineage>
</organism>
<accession>A0A1I3HLC1</accession>